<gene>
    <name evidence="1" type="ORF">SAMN02745120_2597</name>
</gene>
<reference evidence="2" key="1">
    <citation type="submission" date="2017-02" db="EMBL/GenBank/DDBJ databases">
        <authorList>
            <person name="Varghese N."/>
            <person name="Submissions S."/>
        </authorList>
    </citation>
    <scope>NUCLEOTIDE SEQUENCE [LARGE SCALE GENOMIC DNA]</scope>
    <source>
        <strain evidence="2">ATCC 35199</strain>
    </source>
</reference>
<dbReference type="AlphaFoldDB" id="A0A1T5D6N8"/>
<proteinExistence type="predicted"/>
<name>A0A1T5D6N8_9FIRM</name>
<sequence>MLLRDLLTRRDKLKTYLHALKRSINYFEVVLLDEEMGKELRDLYNEVMAEFKELDNAMKPLEEMEM</sequence>
<evidence type="ECO:0000313" key="1">
    <source>
        <dbReference type="EMBL" id="SKB67339.1"/>
    </source>
</evidence>
<organism evidence="1 2">
    <name type="scientific">Acetoanaerobium noterae</name>
    <dbReference type="NCBI Taxonomy" id="745369"/>
    <lineage>
        <taxon>Bacteria</taxon>
        <taxon>Bacillati</taxon>
        <taxon>Bacillota</taxon>
        <taxon>Clostridia</taxon>
        <taxon>Peptostreptococcales</taxon>
        <taxon>Filifactoraceae</taxon>
        <taxon>Acetoanaerobium</taxon>
    </lineage>
</organism>
<dbReference type="RefSeq" id="WP_079590357.1">
    <property type="nucleotide sequence ID" value="NZ_CP154629.1"/>
</dbReference>
<protein>
    <submittedName>
        <fullName evidence="1">Uncharacterized protein</fullName>
    </submittedName>
</protein>
<dbReference type="EMBL" id="FUYN01000007">
    <property type="protein sequence ID" value="SKB67339.1"/>
    <property type="molecule type" value="Genomic_DNA"/>
</dbReference>
<dbReference type="Proteomes" id="UP000243406">
    <property type="component" value="Unassembled WGS sequence"/>
</dbReference>
<accession>A0A1T5D6N8</accession>
<keyword evidence="2" id="KW-1185">Reference proteome</keyword>
<evidence type="ECO:0000313" key="2">
    <source>
        <dbReference type="Proteomes" id="UP000243406"/>
    </source>
</evidence>